<dbReference type="Proteomes" id="UP000030665">
    <property type="component" value="Unassembled WGS sequence"/>
</dbReference>
<dbReference type="InterPro" id="IPR003822">
    <property type="entry name" value="PAH"/>
</dbReference>
<dbReference type="SUPFAM" id="SSF50978">
    <property type="entry name" value="WD40 repeat-like"/>
    <property type="match status" value="1"/>
</dbReference>
<keyword evidence="5 8" id="KW-0539">Nucleus</keyword>
<dbReference type="Gene3D" id="2.130.10.10">
    <property type="entry name" value="YVTN repeat-like/Quinoprotein amine dehydrogenase"/>
    <property type="match status" value="1"/>
</dbReference>
<evidence type="ECO:0000256" key="2">
    <source>
        <dbReference type="ARBA" id="ARBA00008134"/>
    </source>
</evidence>
<dbReference type="EMBL" id="HG805939">
    <property type="protein sequence ID" value="CDW55139.1"/>
    <property type="molecule type" value="Genomic_DNA"/>
</dbReference>
<dbReference type="InterPro" id="IPR015943">
    <property type="entry name" value="WD40/YVTN_repeat-like_dom_sf"/>
</dbReference>
<feature type="repeat" description="WD" evidence="7">
    <location>
        <begin position="310"/>
        <end position="343"/>
    </location>
</feature>
<dbReference type="PANTHER" id="PTHR46200">
    <property type="entry name" value="GATOR COMPLEX PROTEIN WDR24"/>
    <property type="match status" value="1"/>
</dbReference>
<evidence type="ECO:0000256" key="4">
    <source>
        <dbReference type="ARBA" id="ARBA00022737"/>
    </source>
</evidence>
<dbReference type="AlphaFoldDB" id="A0A077Z5S5"/>
<dbReference type="GO" id="GO:0005829">
    <property type="term" value="C:cytosol"/>
    <property type="evidence" value="ECO:0007669"/>
    <property type="project" value="TreeGrafter"/>
</dbReference>
<reference evidence="9" key="1">
    <citation type="submission" date="2014-01" db="EMBL/GenBank/DDBJ databases">
        <authorList>
            <person name="Aslett M."/>
        </authorList>
    </citation>
    <scope>NUCLEOTIDE SEQUENCE</scope>
</reference>
<dbReference type="Pfam" id="PF00400">
    <property type="entry name" value="WD40"/>
    <property type="match status" value="1"/>
</dbReference>
<dbReference type="InterPro" id="IPR001680">
    <property type="entry name" value="WD40_rpt"/>
</dbReference>
<keyword evidence="4" id="KW-0677">Repeat</keyword>
<evidence type="ECO:0000256" key="8">
    <source>
        <dbReference type="PROSITE-ProRule" id="PRU00810"/>
    </source>
</evidence>
<dbReference type="GO" id="GO:1904263">
    <property type="term" value="P:positive regulation of TORC1 signaling"/>
    <property type="evidence" value="ECO:0007669"/>
    <property type="project" value="TreeGrafter"/>
</dbReference>
<dbReference type="InterPro" id="IPR036322">
    <property type="entry name" value="WD40_repeat_dom_sf"/>
</dbReference>
<name>A0A077Z5S5_TRITR</name>
<evidence type="ECO:0000256" key="1">
    <source>
        <dbReference type="ARBA" id="ARBA00004123"/>
    </source>
</evidence>
<comment type="subcellular location">
    <subcellularLocation>
        <location evidence="1 8">Nucleus</location>
    </subcellularLocation>
</comment>
<sequence length="455" mass="50370">MDQSSFRPAVKLPIARSVQNGAPLAMSHAVPTPSMPVLVGPHQPLRSAFPSLFPSLTSSIAPVRLIRPSSLYMPQIPAAQTLGVLRPFKTSGNSTTNRLGYFQQVPSGINSNPLIPRGPQLAPSAFMAGSGGQAASALPAPDAMGYLEQVKMQFAAKPQVYNEFLEIMKSFKDQRLDLLGVVKRIGALFFGFTHLINGFNTFMPHGYRLDVSNDKAERIVVHSATGKMHSFSENDLLEERQSSKIRNLEPSVVYKPSVKDQSAENTFMPPESSSAIAYVNKIKLMFALVDKTGSVKFWDIRMPDCAVKLFTAHSGPIFSLDFHPSWRGTMATAGRDKLIKVWNWQIDRPSVLHTVQTIAPVSLIRWRRGREYHIASGSLVLDFSIHVWDVRRPYVPFVSFEGHTGAVTGLFAAFVLAYNFTAAFRQGICWKQNPHKLITSGRDGLLFLRDIKDAS</sequence>
<dbReference type="GO" id="GO:0005634">
    <property type="term" value="C:nucleus"/>
    <property type="evidence" value="ECO:0007669"/>
    <property type="project" value="UniProtKB-SubCell"/>
</dbReference>
<gene>
    <name evidence="9" type="ORF">TTRE_0000341101</name>
</gene>
<dbReference type="FunFam" id="1.20.1160.11:FF:000001">
    <property type="entry name" value="Paired amphipathic helix protein Sin3"/>
    <property type="match status" value="1"/>
</dbReference>
<dbReference type="PROSITE" id="PS50294">
    <property type="entry name" value="WD_REPEATS_REGION"/>
    <property type="match status" value="1"/>
</dbReference>
<dbReference type="GO" id="GO:0016239">
    <property type="term" value="P:positive regulation of macroautophagy"/>
    <property type="evidence" value="ECO:0007669"/>
    <property type="project" value="TreeGrafter"/>
</dbReference>
<dbReference type="STRING" id="36087.A0A077Z5S5"/>
<accession>A0A077Z5S5</accession>
<dbReference type="PANTHER" id="PTHR46200:SF1">
    <property type="entry name" value="GATOR COMPLEX PROTEIN WDR24"/>
    <property type="match status" value="1"/>
</dbReference>
<dbReference type="GO" id="GO:0005774">
    <property type="term" value="C:vacuolar membrane"/>
    <property type="evidence" value="ECO:0007669"/>
    <property type="project" value="TreeGrafter"/>
</dbReference>
<evidence type="ECO:0000313" key="9">
    <source>
        <dbReference type="EMBL" id="CDW55139.1"/>
    </source>
</evidence>
<dbReference type="Pfam" id="PF02671">
    <property type="entry name" value="PAH"/>
    <property type="match status" value="1"/>
</dbReference>
<proteinExistence type="inferred from homology"/>
<dbReference type="GO" id="GO:0034198">
    <property type="term" value="P:cellular response to amino acid starvation"/>
    <property type="evidence" value="ECO:0007669"/>
    <property type="project" value="TreeGrafter"/>
</dbReference>
<dbReference type="Gene3D" id="1.20.1160.11">
    <property type="entry name" value="Paired amphipathic helix"/>
    <property type="match status" value="1"/>
</dbReference>
<dbReference type="SUPFAM" id="SSF47762">
    <property type="entry name" value="PAH2 domain"/>
    <property type="match status" value="1"/>
</dbReference>
<comment type="similarity">
    <text evidence="2">Belongs to the WD repeat WDR24 family.</text>
</comment>
<dbReference type="GO" id="GO:0006355">
    <property type="term" value="P:regulation of DNA-templated transcription"/>
    <property type="evidence" value="ECO:0007669"/>
    <property type="project" value="InterPro"/>
</dbReference>
<reference evidence="9" key="2">
    <citation type="submission" date="2014-03" db="EMBL/GenBank/DDBJ databases">
        <title>The whipworm genome and dual-species transcriptomics of an intimate host-pathogen interaction.</title>
        <authorList>
            <person name="Foth B.J."/>
            <person name="Tsai I.J."/>
            <person name="Reid A.J."/>
            <person name="Bancroft A.J."/>
            <person name="Nichol S."/>
            <person name="Tracey A."/>
            <person name="Holroyd N."/>
            <person name="Cotton J.A."/>
            <person name="Stanley E.J."/>
            <person name="Zarowiecki M."/>
            <person name="Liu J.Z."/>
            <person name="Huckvale T."/>
            <person name="Cooper P.J."/>
            <person name="Grencis R.K."/>
            <person name="Berriman M."/>
        </authorList>
    </citation>
    <scope>NUCLEOTIDE SEQUENCE [LARGE SCALE GENOMIC DNA]</scope>
</reference>
<keyword evidence="3 7" id="KW-0853">WD repeat</keyword>
<protein>
    <recommendedName>
        <fullName evidence="6">GATOR2 complex protein WDR24</fullName>
    </recommendedName>
</protein>
<dbReference type="PROSITE" id="PS50082">
    <property type="entry name" value="WD_REPEATS_2"/>
    <property type="match status" value="1"/>
</dbReference>
<organism evidence="9 10">
    <name type="scientific">Trichuris trichiura</name>
    <name type="common">Whipworm</name>
    <name type="synonym">Trichocephalus trichiurus</name>
    <dbReference type="NCBI Taxonomy" id="36087"/>
    <lineage>
        <taxon>Eukaryota</taxon>
        <taxon>Metazoa</taxon>
        <taxon>Ecdysozoa</taxon>
        <taxon>Nematoda</taxon>
        <taxon>Enoplea</taxon>
        <taxon>Dorylaimia</taxon>
        <taxon>Trichinellida</taxon>
        <taxon>Trichuridae</taxon>
        <taxon>Trichuris</taxon>
    </lineage>
</organism>
<dbReference type="PROSITE" id="PS51477">
    <property type="entry name" value="PAH"/>
    <property type="match status" value="1"/>
</dbReference>
<dbReference type="InterPro" id="IPR037590">
    <property type="entry name" value="WDR24"/>
</dbReference>
<evidence type="ECO:0000256" key="5">
    <source>
        <dbReference type="ARBA" id="ARBA00023242"/>
    </source>
</evidence>
<dbReference type="InterPro" id="IPR036600">
    <property type="entry name" value="PAH_sf"/>
</dbReference>
<dbReference type="SMART" id="SM00320">
    <property type="entry name" value="WD40"/>
    <property type="match status" value="3"/>
</dbReference>
<evidence type="ECO:0000256" key="3">
    <source>
        <dbReference type="ARBA" id="ARBA00022574"/>
    </source>
</evidence>
<dbReference type="GO" id="GO:0061700">
    <property type="term" value="C:GATOR2 complex"/>
    <property type="evidence" value="ECO:0007669"/>
    <property type="project" value="TreeGrafter"/>
</dbReference>
<dbReference type="OrthoDB" id="30417at2759"/>
<evidence type="ECO:0000256" key="7">
    <source>
        <dbReference type="PROSITE-ProRule" id="PRU00221"/>
    </source>
</evidence>
<evidence type="ECO:0000313" key="10">
    <source>
        <dbReference type="Proteomes" id="UP000030665"/>
    </source>
</evidence>
<evidence type="ECO:0000256" key="6">
    <source>
        <dbReference type="ARBA" id="ARBA00040269"/>
    </source>
</evidence>
<keyword evidence="10" id="KW-1185">Reference proteome</keyword>